<dbReference type="GO" id="GO:0016020">
    <property type="term" value="C:membrane"/>
    <property type="evidence" value="ECO:0007669"/>
    <property type="project" value="InterPro"/>
</dbReference>
<evidence type="ECO:0000256" key="3">
    <source>
        <dbReference type="ARBA" id="ARBA00022553"/>
    </source>
</evidence>
<feature type="domain" description="Signal transduction histidine kinase subgroup 3 dimerisation and phosphoacceptor" evidence="11">
    <location>
        <begin position="380"/>
        <end position="447"/>
    </location>
</feature>
<evidence type="ECO:0000256" key="7">
    <source>
        <dbReference type="ARBA" id="ARBA00022840"/>
    </source>
</evidence>
<feature type="transmembrane region" description="Helical" evidence="9">
    <location>
        <begin position="12"/>
        <end position="44"/>
    </location>
</feature>
<evidence type="ECO:0000256" key="6">
    <source>
        <dbReference type="ARBA" id="ARBA00022777"/>
    </source>
</evidence>
<keyword evidence="5" id="KW-0547">Nucleotide-binding</keyword>
<keyword evidence="9" id="KW-0472">Membrane</keyword>
<sequence length="584" mass="64631">MTRYLIALRRSFVLAGLAIVGLLPLLGTLVALVFICSGVLIWFAPPVVEWCRRYVNRMRHVATELTGVELPAPYRAEPPEPEREADGWYRDGNSLYRKPKWVWVNRRIEWVFEDPATFRDGMWLVLNPVVGLLLPLVTVFAGPIAVRSYGRWLHGRLSRTPTFQGLRWLNKHGEAFGHLMGFLAVSTLQFLFGLCVLCTIITPIGAGTTVAYRKFVNMLRDATSKWSGVEIEVPYLPEPRFPVARPDGLYQLGKQLYESPWWPALVNRMVWVQRDRATWRDLAAGVLIPLVSLAALVLPFGFVAAAWWPPFDPDFPVWARIVLPFVLTGIGFACSPPWLARAVARFARLLLGPTEASRLALRVERLERTRTDASAAQAAELRRIERDLHDGVQSRLVAMGMKLGALEALIDRDPEKAKEMAAELRRNSSDTLTELRDLVRGVHPPVLTERGLGDAVRALALDSPLRVEVSVDLPGRIEPPVEACAYFAVSELLGNAVKHGQAERATVSLGFERGRLVVVVTDSGRGGANPVRGSGLRGIERRLGAFDGKLTVDSPPGGPTAVTLEIPCQLEPSSPKTSTCSETD</sequence>
<dbReference type="AlphaFoldDB" id="A0A1H3AX59"/>
<feature type="transmembrane region" description="Helical" evidence="9">
    <location>
        <begin position="321"/>
        <end position="340"/>
    </location>
</feature>
<reference evidence="12 13" key="1">
    <citation type="submission" date="2016-10" db="EMBL/GenBank/DDBJ databases">
        <authorList>
            <person name="de Groot N.N."/>
        </authorList>
    </citation>
    <scope>NUCLEOTIDE SEQUENCE [LARGE SCALE GENOMIC DNA]</scope>
    <source>
        <strain evidence="12 13">CPCC 202699</strain>
    </source>
</reference>
<dbReference type="GO" id="GO:0000155">
    <property type="term" value="F:phosphorelay sensor kinase activity"/>
    <property type="evidence" value="ECO:0007669"/>
    <property type="project" value="InterPro"/>
</dbReference>
<dbReference type="Gene3D" id="3.30.565.10">
    <property type="entry name" value="Histidine kinase-like ATPase, C-terminal domain"/>
    <property type="match status" value="1"/>
</dbReference>
<comment type="catalytic activity">
    <reaction evidence="1">
        <text>ATP + protein L-histidine = ADP + protein N-phospho-L-histidine.</text>
        <dbReference type="EC" id="2.7.13.3"/>
    </reaction>
</comment>
<evidence type="ECO:0000313" key="13">
    <source>
        <dbReference type="Proteomes" id="UP000199515"/>
    </source>
</evidence>
<dbReference type="CDD" id="cd16917">
    <property type="entry name" value="HATPase_UhpB-NarQ-NarX-like"/>
    <property type="match status" value="1"/>
</dbReference>
<dbReference type="STRING" id="589385.SAMN05421504_1021086"/>
<keyword evidence="7" id="KW-0067">ATP-binding</keyword>
<keyword evidence="3" id="KW-0597">Phosphoprotein</keyword>
<dbReference type="Pfam" id="PF07730">
    <property type="entry name" value="HisKA_3"/>
    <property type="match status" value="1"/>
</dbReference>
<dbReference type="GO" id="GO:0005524">
    <property type="term" value="F:ATP binding"/>
    <property type="evidence" value="ECO:0007669"/>
    <property type="project" value="UniProtKB-KW"/>
</dbReference>
<evidence type="ECO:0000259" key="10">
    <source>
        <dbReference type="Pfam" id="PF02518"/>
    </source>
</evidence>
<evidence type="ECO:0000259" key="11">
    <source>
        <dbReference type="Pfam" id="PF07730"/>
    </source>
</evidence>
<keyword evidence="13" id="KW-1185">Reference proteome</keyword>
<dbReference type="PANTHER" id="PTHR24421:SF10">
    <property type="entry name" value="NITRATE_NITRITE SENSOR PROTEIN NARQ"/>
    <property type="match status" value="1"/>
</dbReference>
<dbReference type="InterPro" id="IPR050482">
    <property type="entry name" value="Sensor_HK_TwoCompSys"/>
</dbReference>
<dbReference type="PANTHER" id="PTHR24421">
    <property type="entry name" value="NITRATE/NITRITE SENSOR PROTEIN NARX-RELATED"/>
    <property type="match status" value="1"/>
</dbReference>
<evidence type="ECO:0000256" key="4">
    <source>
        <dbReference type="ARBA" id="ARBA00022679"/>
    </source>
</evidence>
<dbReference type="InterPro" id="IPR011712">
    <property type="entry name" value="Sig_transdc_His_kin_sub3_dim/P"/>
</dbReference>
<dbReference type="GO" id="GO:0046983">
    <property type="term" value="F:protein dimerization activity"/>
    <property type="evidence" value="ECO:0007669"/>
    <property type="project" value="InterPro"/>
</dbReference>
<evidence type="ECO:0000256" key="9">
    <source>
        <dbReference type="SAM" id="Phobius"/>
    </source>
</evidence>
<accession>A0A1H3AX59</accession>
<dbReference type="EC" id="2.7.13.3" evidence="2"/>
<feature type="transmembrane region" description="Helical" evidence="9">
    <location>
        <begin position="282"/>
        <end position="309"/>
    </location>
</feature>
<evidence type="ECO:0000313" key="12">
    <source>
        <dbReference type="EMBL" id="SDX34008.1"/>
    </source>
</evidence>
<evidence type="ECO:0000256" key="1">
    <source>
        <dbReference type="ARBA" id="ARBA00000085"/>
    </source>
</evidence>
<keyword evidence="4" id="KW-0808">Transferase</keyword>
<dbReference type="Proteomes" id="UP000199515">
    <property type="component" value="Unassembled WGS sequence"/>
</dbReference>
<dbReference type="SUPFAM" id="SSF55874">
    <property type="entry name" value="ATPase domain of HSP90 chaperone/DNA topoisomerase II/histidine kinase"/>
    <property type="match status" value="1"/>
</dbReference>
<protein>
    <recommendedName>
        <fullName evidence="2">histidine kinase</fullName>
        <ecNumber evidence="2">2.7.13.3</ecNumber>
    </recommendedName>
</protein>
<keyword evidence="6 12" id="KW-0418">Kinase</keyword>
<proteinExistence type="predicted"/>
<evidence type="ECO:0000256" key="5">
    <source>
        <dbReference type="ARBA" id="ARBA00022741"/>
    </source>
</evidence>
<feature type="transmembrane region" description="Helical" evidence="9">
    <location>
        <begin position="122"/>
        <end position="147"/>
    </location>
</feature>
<dbReference type="InterPro" id="IPR003594">
    <property type="entry name" value="HATPase_dom"/>
</dbReference>
<dbReference type="EMBL" id="FNON01000002">
    <property type="protein sequence ID" value="SDX34008.1"/>
    <property type="molecule type" value="Genomic_DNA"/>
</dbReference>
<dbReference type="OrthoDB" id="5241729at2"/>
<evidence type="ECO:0000256" key="2">
    <source>
        <dbReference type="ARBA" id="ARBA00012438"/>
    </source>
</evidence>
<keyword evidence="9" id="KW-1133">Transmembrane helix</keyword>
<feature type="domain" description="Histidine kinase/HSP90-like ATPase" evidence="10">
    <location>
        <begin position="488"/>
        <end position="568"/>
    </location>
</feature>
<organism evidence="12 13">
    <name type="scientific">Amycolatopsis xylanica</name>
    <dbReference type="NCBI Taxonomy" id="589385"/>
    <lineage>
        <taxon>Bacteria</taxon>
        <taxon>Bacillati</taxon>
        <taxon>Actinomycetota</taxon>
        <taxon>Actinomycetes</taxon>
        <taxon>Pseudonocardiales</taxon>
        <taxon>Pseudonocardiaceae</taxon>
        <taxon>Amycolatopsis</taxon>
    </lineage>
</organism>
<dbReference type="InterPro" id="IPR036890">
    <property type="entry name" value="HATPase_C_sf"/>
</dbReference>
<dbReference type="RefSeq" id="WP_091288891.1">
    <property type="nucleotide sequence ID" value="NZ_FNON01000002.1"/>
</dbReference>
<evidence type="ECO:0000256" key="8">
    <source>
        <dbReference type="ARBA" id="ARBA00023012"/>
    </source>
</evidence>
<feature type="transmembrane region" description="Helical" evidence="9">
    <location>
        <begin position="191"/>
        <end position="212"/>
    </location>
</feature>
<keyword evidence="9" id="KW-0812">Transmembrane</keyword>
<keyword evidence="8" id="KW-0902">Two-component regulatory system</keyword>
<name>A0A1H3AX59_9PSEU</name>
<gene>
    <name evidence="12" type="ORF">SAMN05421504_1021086</name>
</gene>
<dbReference type="Pfam" id="PF02518">
    <property type="entry name" value="HATPase_c"/>
    <property type="match status" value="1"/>
</dbReference>
<dbReference type="Gene3D" id="1.20.5.1930">
    <property type="match status" value="1"/>
</dbReference>